<dbReference type="AlphaFoldDB" id="A0A7J7NYN6"/>
<accession>A0A7J7NYN6</accession>
<sequence>MGLIIASLKRDRLFVSSISTQHKSRSTIVDVKVYIHSNVSTTVVVREIFTCTKVVLSFKIPDHKSSKVSTFVTVSIKLLIPPHMKIFYRAITSCIGLTPTPFLEGSVSIGTKESSLGGEVGLDTSTASFTKYNAGIGMVKPDFSTSLILGDKGEMLKASYIHIVNHLKGATVGAKISHKLSIFDGSFAIGSFYALDPLTVGGNDEVSRSGFASVPNSRPSKVTTTTQQKAIAKKKGPLDSLKSKVLGNLIDSEEETQWAIESYGAGTKSTEEDFANCLVGVDSLSTFFIEGHQMMNQSLAIELLSSKNIEKELIADKEDLKAKLDKIKLRAVTSREAIVKDAKKIWEGERRKEIEKIRIDLAKEMEDFEDDVREQILAM</sequence>
<feature type="coiled-coil region" evidence="2">
    <location>
        <begin position="310"/>
        <end position="371"/>
    </location>
</feature>
<comment type="similarity">
    <text evidence="1">Belongs to the eukaryotic mitochondrial porin (TC 1.B.8.1) family.</text>
</comment>
<dbReference type="InterPro" id="IPR023614">
    <property type="entry name" value="Porin_dom_sf"/>
</dbReference>
<evidence type="ECO:0000313" key="4">
    <source>
        <dbReference type="Proteomes" id="UP000541444"/>
    </source>
</evidence>
<evidence type="ECO:0000256" key="2">
    <source>
        <dbReference type="SAM" id="Coils"/>
    </source>
</evidence>
<proteinExistence type="inferred from homology"/>
<dbReference type="InterPro" id="IPR001925">
    <property type="entry name" value="Porin_Euk"/>
</dbReference>
<comment type="caution">
    <text evidence="3">The sequence shown here is derived from an EMBL/GenBank/DDBJ whole genome shotgun (WGS) entry which is preliminary data.</text>
</comment>
<dbReference type="PANTHER" id="PTHR11743:SF27">
    <property type="entry name" value="MITOCHONDRIAL OUTER MEMBRANE PROTEIN PORIN 4"/>
    <property type="match status" value="1"/>
</dbReference>
<keyword evidence="2" id="KW-0175">Coiled coil</keyword>
<evidence type="ECO:0000313" key="3">
    <source>
        <dbReference type="EMBL" id="KAF6172102.1"/>
    </source>
</evidence>
<dbReference type="EMBL" id="JACGCM010000445">
    <property type="protein sequence ID" value="KAF6172102.1"/>
    <property type="molecule type" value="Genomic_DNA"/>
</dbReference>
<evidence type="ECO:0000256" key="1">
    <source>
        <dbReference type="ARBA" id="ARBA00009624"/>
    </source>
</evidence>
<dbReference type="Gene3D" id="2.40.160.10">
    <property type="entry name" value="Porin"/>
    <property type="match status" value="1"/>
</dbReference>
<organism evidence="3 4">
    <name type="scientific">Kingdonia uniflora</name>
    <dbReference type="NCBI Taxonomy" id="39325"/>
    <lineage>
        <taxon>Eukaryota</taxon>
        <taxon>Viridiplantae</taxon>
        <taxon>Streptophyta</taxon>
        <taxon>Embryophyta</taxon>
        <taxon>Tracheophyta</taxon>
        <taxon>Spermatophyta</taxon>
        <taxon>Magnoliopsida</taxon>
        <taxon>Ranunculales</taxon>
        <taxon>Circaeasteraceae</taxon>
        <taxon>Kingdonia</taxon>
    </lineage>
</organism>
<dbReference type="PANTHER" id="PTHR11743">
    <property type="entry name" value="VOLTAGE-DEPENDENT ANION-SELECTIVE CHANNEL"/>
    <property type="match status" value="1"/>
</dbReference>
<dbReference type="InterPro" id="IPR027246">
    <property type="entry name" value="Porin_Euk/Tom40"/>
</dbReference>
<dbReference type="Pfam" id="PF01459">
    <property type="entry name" value="Porin_3"/>
    <property type="match status" value="1"/>
</dbReference>
<gene>
    <name evidence="3" type="ORF">GIB67_029520</name>
</gene>
<dbReference type="Proteomes" id="UP000541444">
    <property type="component" value="Unassembled WGS sequence"/>
</dbReference>
<protein>
    <submittedName>
        <fullName evidence="3">Uncharacterized protein</fullName>
    </submittedName>
</protein>
<name>A0A7J7NYN6_9MAGN</name>
<dbReference type="GO" id="GO:0005741">
    <property type="term" value="C:mitochondrial outer membrane"/>
    <property type="evidence" value="ECO:0007669"/>
    <property type="project" value="InterPro"/>
</dbReference>
<keyword evidence="4" id="KW-1185">Reference proteome</keyword>
<dbReference type="OrthoDB" id="7827681at2759"/>
<dbReference type="GO" id="GO:0008308">
    <property type="term" value="F:voltage-gated monoatomic anion channel activity"/>
    <property type="evidence" value="ECO:0007669"/>
    <property type="project" value="InterPro"/>
</dbReference>
<reference evidence="3 4" key="1">
    <citation type="journal article" date="2020" name="IScience">
        <title>Genome Sequencing of the Endangered Kingdonia uniflora (Circaeasteraceae, Ranunculales) Reveals Potential Mechanisms of Evolutionary Specialization.</title>
        <authorList>
            <person name="Sun Y."/>
            <person name="Deng T."/>
            <person name="Zhang A."/>
            <person name="Moore M.J."/>
            <person name="Landis J.B."/>
            <person name="Lin N."/>
            <person name="Zhang H."/>
            <person name="Zhang X."/>
            <person name="Huang J."/>
            <person name="Zhang X."/>
            <person name="Sun H."/>
            <person name="Wang H."/>
        </authorList>
    </citation>
    <scope>NUCLEOTIDE SEQUENCE [LARGE SCALE GENOMIC DNA]</scope>
    <source>
        <strain evidence="3">TB1705</strain>
        <tissue evidence="3">Leaf</tissue>
    </source>
</reference>